<dbReference type="AlphaFoldDB" id="A0A0H5QGL7"/>
<dbReference type="GO" id="GO:0003911">
    <property type="term" value="F:DNA ligase (NAD+) activity"/>
    <property type="evidence" value="ECO:0007669"/>
    <property type="project" value="UniProtKB-EC"/>
</dbReference>
<evidence type="ECO:0000313" key="2">
    <source>
        <dbReference type="Proteomes" id="UP000182715"/>
    </source>
</evidence>
<keyword evidence="1" id="KW-0436">Ligase</keyword>
<sequence>MSLRHIRFFSGKIQLFSTYHFSDDLCPFHPVSDKGRLKTFSHESKLKT</sequence>
<dbReference type="EMBL" id="CVTF01000141">
    <property type="protein sequence ID" value="CRZ00440.1"/>
    <property type="molecule type" value="Genomic_DNA"/>
</dbReference>
<dbReference type="EC" id="6.5.1.2" evidence="1"/>
<dbReference type="Proteomes" id="UP000182715">
    <property type="component" value="Unassembled WGS sequence"/>
</dbReference>
<evidence type="ECO:0000313" key="1">
    <source>
        <dbReference type="EMBL" id="CRZ00440.1"/>
    </source>
</evidence>
<reference evidence="1 2" key="1">
    <citation type="submission" date="2014-11" db="EMBL/GenBank/DDBJ databases">
        <authorList>
            <person name="Diene M.Seydina."/>
        </authorList>
    </citation>
    <scope>NUCLEOTIDE SEQUENCE [LARGE SCALE GENOMIC DNA]</scope>
    <source>
        <strain evidence="1 2">Neisseria meningitidis CHUV</strain>
    </source>
</reference>
<name>A0A0H5QGL7_NEIMI</name>
<protein>
    <submittedName>
        <fullName evidence="1">DNA ligase</fullName>
        <ecNumber evidence="1">6.5.1.2</ecNumber>
    </submittedName>
</protein>
<organism evidence="1 2">
    <name type="scientific">Neisseria meningitidis serogroup B</name>
    <dbReference type="NCBI Taxonomy" id="491"/>
    <lineage>
        <taxon>Bacteria</taxon>
        <taxon>Pseudomonadati</taxon>
        <taxon>Pseudomonadota</taxon>
        <taxon>Betaproteobacteria</taxon>
        <taxon>Neisseriales</taxon>
        <taxon>Neisseriaceae</taxon>
        <taxon>Neisseria</taxon>
    </lineage>
</organism>
<proteinExistence type="predicted"/>
<accession>A0A0H5QGL7</accession>